<evidence type="ECO:0000313" key="2">
    <source>
        <dbReference type="EMBL" id="SVA20109.1"/>
    </source>
</evidence>
<protein>
    <submittedName>
        <fullName evidence="2">Uncharacterized protein</fullName>
    </submittedName>
</protein>
<keyword evidence="1" id="KW-1133">Transmembrane helix</keyword>
<name>A0A381TW82_9ZZZZ</name>
<accession>A0A381TW82</accession>
<feature type="transmembrane region" description="Helical" evidence="1">
    <location>
        <begin position="20"/>
        <end position="39"/>
    </location>
</feature>
<keyword evidence="1" id="KW-0472">Membrane</keyword>
<feature type="non-terminal residue" evidence="2">
    <location>
        <position position="41"/>
    </location>
</feature>
<dbReference type="AlphaFoldDB" id="A0A381TW82"/>
<keyword evidence="1" id="KW-0812">Transmembrane</keyword>
<proteinExistence type="predicted"/>
<sequence>MDQNSSRVGPGFLVGRNRPGWGGWLFWTLVGTCVVALRWGS</sequence>
<dbReference type="EMBL" id="UINC01005250">
    <property type="protein sequence ID" value="SVA20109.1"/>
    <property type="molecule type" value="Genomic_DNA"/>
</dbReference>
<reference evidence="2" key="1">
    <citation type="submission" date="2018-05" db="EMBL/GenBank/DDBJ databases">
        <authorList>
            <person name="Lanie J.A."/>
            <person name="Ng W.-L."/>
            <person name="Kazmierczak K.M."/>
            <person name="Andrzejewski T.M."/>
            <person name="Davidsen T.M."/>
            <person name="Wayne K.J."/>
            <person name="Tettelin H."/>
            <person name="Glass J.I."/>
            <person name="Rusch D."/>
            <person name="Podicherti R."/>
            <person name="Tsui H.-C.T."/>
            <person name="Winkler M.E."/>
        </authorList>
    </citation>
    <scope>NUCLEOTIDE SEQUENCE</scope>
</reference>
<organism evidence="2">
    <name type="scientific">marine metagenome</name>
    <dbReference type="NCBI Taxonomy" id="408172"/>
    <lineage>
        <taxon>unclassified sequences</taxon>
        <taxon>metagenomes</taxon>
        <taxon>ecological metagenomes</taxon>
    </lineage>
</organism>
<gene>
    <name evidence="2" type="ORF">METZ01_LOCUS72963</name>
</gene>
<evidence type="ECO:0000256" key="1">
    <source>
        <dbReference type="SAM" id="Phobius"/>
    </source>
</evidence>